<feature type="binding site" evidence="11">
    <location>
        <begin position="148"/>
        <end position="150"/>
    </location>
    <ligand>
        <name>CTP</name>
        <dbReference type="ChEBI" id="CHEBI:37563"/>
        <note>allosteric inhibitor</note>
    </ligand>
</feature>
<feature type="binding site" evidence="11">
    <location>
        <position position="405"/>
    </location>
    <ligand>
        <name>L-glutamine</name>
        <dbReference type="ChEBI" id="CHEBI:58359"/>
    </ligand>
</feature>
<evidence type="ECO:0000256" key="4">
    <source>
        <dbReference type="ARBA" id="ARBA00022723"/>
    </source>
</evidence>
<feature type="binding site" evidence="11">
    <location>
        <position position="224"/>
    </location>
    <ligand>
        <name>UTP</name>
        <dbReference type="ChEBI" id="CHEBI:46398"/>
    </ligand>
</feature>
<dbReference type="Pfam" id="PF00117">
    <property type="entry name" value="GATase"/>
    <property type="match status" value="1"/>
</dbReference>
<feature type="active site" evidence="11">
    <location>
        <position position="518"/>
    </location>
</feature>
<dbReference type="HAMAP" id="MF_01227">
    <property type="entry name" value="PyrG"/>
    <property type="match status" value="1"/>
</dbReference>
<comment type="similarity">
    <text evidence="2 11">Belongs to the CTP synthase family.</text>
</comment>
<feature type="binding site" evidence="11">
    <location>
        <position position="15"/>
    </location>
    <ligand>
        <name>CTP</name>
        <dbReference type="ChEBI" id="CHEBI:37563"/>
        <note>allosteric inhibitor</note>
    </ligand>
</feature>
<keyword evidence="3 11" id="KW-0436">Ligase</keyword>
<dbReference type="FunFam" id="3.40.50.880:FF:000002">
    <property type="entry name" value="CTP synthase"/>
    <property type="match status" value="1"/>
</dbReference>
<evidence type="ECO:0000256" key="2">
    <source>
        <dbReference type="ARBA" id="ARBA00007533"/>
    </source>
</evidence>
<feature type="domain" description="Glutamine amidotransferase" evidence="12">
    <location>
        <begin position="304"/>
        <end position="537"/>
    </location>
</feature>
<accession>A0A832A0Z3</accession>
<dbReference type="UniPathway" id="UPA00159">
    <property type="reaction ID" value="UER00277"/>
</dbReference>
<keyword evidence="7 11" id="KW-0460">Magnesium</keyword>
<feature type="binding site" evidence="11">
    <location>
        <begin position="16"/>
        <end position="21"/>
    </location>
    <ligand>
        <name>ATP</name>
        <dbReference type="ChEBI" id="CHEBI:30616"/>
    </ligand>
</feature>
<comment type="pathway">
    <text evidence="1 11">Pyrimidine metabolism; CTP biosynthesis via de novo pathway; CTP from UDP: step 2/2.</text>
</comment>
<dbReference type="GO" id="GO:0044210">
    <property type="term" value="P:'de novo' CTP biosynthetic process"/>
    <property type="evidence" value="ECO:0007669"/>
    <property type="project" value="UniProtKB-UniRule"/>
</dbReference>
<feature type="binding site" evidence="11">
    <location>
        <position position="141"/>
    </location>
    <ligand>
        <name>Mg(2+)</name>
        <dbReference type="ChEBI" id="CHEBI:18420"/>
    </ligand>
</feature>
<dbReference type="InterPro" id="IPR027417">
    <property type="entry name" value="P-loop_NTPase"/>
</dbReference>
<feature type="binding site" evidence="11">
    <location>
        <position position="473"/>
    </location>
    <ligand>
        <name>L-glutamine</name>
        <dbReference type="ChEBI" id="CHEBI:58359"/>
    </ligand>
</feature>
<dbReference type="Gene3D" id="3.40.50.880">
    <property type="match status" value="1"/>
</dbReference>
<evidence type="ECO:0000256" key="7">
    <source>
        <dbReference type="ARBA" id="ARBA00022842"/>
    </source>
</evidence>
<comment type="catalytic activity">
    <reaction evidence="11">
        <text>L-glutamine + H2O = L-glutamate + NH4(+)</text>
        <dbReference type="Rhea" id="RHEA:15889"/>
        <dbReference type="ChEBI" id="CHEBI:15377"/>
        <dbReference type="ChEBI" id="CHEBI:28938"/>
        <dbReference type="ChEBI" id="CHEBI:29985"/>
        <dbReference type="ChEBI" id="CHEBI:58359"/>
    </reaction>
</comment>
<evidence type="ECO:0000259" key="12">
    <source>
        <dbReference type="Pfam" id="PF00117"/>
    </source>
</evidence>
<dbReference type="InterPro" id="IPR017456">
    <property type="entry name" value="CTP_synthase_N"/>
</dbReference>
<dbReference type="GO" id="GO:0046872">
    <property type="term" value="F:metal ion binding"/>
    <property type="evidence" value="ECO:0007669"/>
    <property type="project" value="UniProtKB-KW"/>
</dbReference>
<dbReference type="GO" id="GO:0005524">
    <property type="term" value="F:ATP binding"/>
    <property type="evidence" value="ECO:0007669"/>
    <property type="project" value="UniProtKB-KW"/>
</dbReference>
<dbReference type="GO" id="GO:0019856">
    <property type="term" value="P:pyrimidine nucleobase biosynthetic process"/>
    <property type="evidence" value="ECO:0007669"/>
    <property type="project" value="TreeGrafter"/>
</dbReference>
<dbReference type="EC" id="6.3.4.2" evidence="11"/>
<comment type="catalytic activity">
    <reaction evidence="10 11">
        <text>UTP + L-glutamine + ATP + H2O = CTP + L-glutamate + ADP + phosphate + 2 H(+)</text>
        <dbReference type="Rhea" id="RHEA:26426"/>
        <dbReference type="ChEBI" id="CHEBI:15377"/>
        <dbReference type="ChEBI" id="CHEBI:15378"/>
        <dbReference type="ChEBI" id="CHEBI:29985"/>
        <dbReference type="ChEBI" id="CHEBI:30616"/>
        <dbReference type="ChEBI" id="CHEBI:37563"/>
        <dbReference type="ChEBI" id="CHEBI:43474"/>
        <dbReference type="ChEBI" id="CHEBI:46398"/>
        <dbReference type="ChEBI" id="CHEBI:58359"/>
        <dbReference type="ChEBI" id="CHEBI:456216"/>
        <dbReference type="EC" id="6.3.4.2"/>
    </reaction>
</comment>
<keyword evidence="9 11" id="KW-0665">Pyrimidine biosynthesis</keyword>
<feature type="active site" description="Nucleophile; for glutamine hydrolysis" evidence="11">
    <location>
        <position position="381"/>
    </location>
</feature>
<evidence type="ECO:0000256" key="11">
    <source>
        <dbReference type="HAMAP-Rule" id="MF_01227"/>
    </source>
</evidence>
<feature type="domain" description="CTP synthase N-terminal" evidence="13">
    <location>
        <begin position="5"/>
        <end position="267"/>
    </location>
</feature>
<keyword evidence="8 11" id="KW-0315">Glutamine amidotransferase</keyword>
<comment type="caution">
    <text evidence="11">Lacks conserved residue(s) required for the propagation of feature annotation.</text>
</comment>
<keyword evidence="4 11" id="KW-0479">Metal-binding</keyword>
<sequence>MRDPKYIFITGGVLSSLGKGLAAASIGALMESRGLRVTLQKLDPYINVDPGTMNPFQHGEVYVTDDGAETDLDLGHYERFTHARMSKRNNYTSGSIYYSVITKERRGDYLGGTVQVIPHVTDEIKACIRHVADGVDLVIVEIGGTVGDIESLPFLEAIRQFRIDVGRENALYIHVTLVPYVKAAGEVKTKPTQHSVKELRGIGIQPDILLCRTEFPLSKDIKAKIGHFCNVEPDCVITAKDVECIYEVPLCFHDEGLDEKILKKLNIWTRAPQLDDWRELIRRMKSPSREVTIAVVGKYIDLRESYKSLNEALAHGGAANDARVKLDYIDSENVERSGGEALLHQADGILVPGGFGSRGIEGKIKAIRYARDHKVPFFGICLGMQMAVVEFARHVAGLEGAHSMEIDKHTPHPVIFLMREWFDYKNNRLVRRDEGSDLGGTMRLGAYPCLLEPDSFAYRAYQKVEISERHRHRYEFNNEYRDILGNAGMRFTGLSPDRNLVEIVELPDHPWFLGCQFHPEFKSKPMDPHPLFKAFVKKALEFSERRFPKEAVSGADPGPAAHERE</sequence>
<dbReference type="InterPro" id="IPR004468">
    <property type="entry name" value="CTP_synthase"/>
</dbReference>
<comment type="caution">
    <text evidence="14">The sequence shown here is derived from an EMBL/GenBank/DDBJ whole genome shotgun (WGS) entry which is preliminary data.</text>
</comment>
<dbReference type="PROSITE" id="PS51273">
    <property type="entry name" value="GATASE_TYPE_1"/>
    <property type="match status" value="1"/>
</dbReference>
<feature type="binding site" evidence="11">
    <location>
        <position position="224"/>
    </location>
    <ligand>
        <name>CTP</name>
        <dbReference type="ChEBI" id="CHEBI:37563"/>
        <note>allosteric inhibitor</note>
    </ligand>
</feature>
<dbReference type="CDD" id="cd01746">
    <property type="entry name" value="GATase1_CTP_Synthase"/>
    <property type="match status" value="1"/>
</dbReference>
<feature type="binding site" evidence="11">
    <location>
        <begin position="188"/>
        <end position="193"/>
    </location>
    <ligand>
        <name>UTP</name>
        <dbReference type="ChEBI" id="CHEBI:46398"/>
    </ligand>
</feature>
<name>A0A832A0Z3_9BACT</name>
<comment type="miscellaneous">
    <text evidence="11">CTPSs have evolved a hybrid strategy for distinguishing between UTP and CTP. The overlapping regions of the product feedback inhibitory and substrate sites recognize a common feature in both compounds, the triphosphate moiety. To differentiate isosteric substrate and product pyrimidine rings, an additional pocket far from the expected kinase/ligase catalytic site, specifically recognizes the cytosine and ribose portions of the product inhibitor.</text>
</comment>
<organism evidence="14">
    <name type="scientific">Desulfacinum infernum</name>
    <dbReference type="NCBI Taxonomy" id="35837"/>
    <lineage>
        <taxon>Bacteria</taxon>
        <taxon>Pseudomonadati</taxon>
        <taxon>Thermodesulfobacteriota</taxon>
        <taxon>Syntrophobacteria</taxon>
        <taxon>Syntrophobacterales</taxon>
        <taxon>Syntrophobacteraceae</taxon>
        <taxon>Desulfacinum</taxon>
    </lineage>
</organism>
<proteinExistence type="inferred from homology"/>
<comment type="function">
    <text evidence="11">Catalyzes the ATP-dependent amination of UTP to CTP with either L-glutamine or ammonia as the source of nitrogen. Regulates intracellular CTP levels through interactions with the four ribonucleotide triphosphates.</text>
</comment>
<dbReference type="GO" id="GO:0005829">
    <property type="term" value="C:cytosol"/>
    <property type="evidence" value="ECO:0007669"/>
    <property type="project" value="TreeGrafter"/>
</dbReference>
<dbReference type="InterPro" id="IPR017926">
    <property type="entry name" value="GATASE"/>
</dbReference>
<dbReference type="PANTHER" id="PTHR11550">
    <property type="entry name" value="CTP SYNTHASE"/>
    <property type="match status" value="1"/>
</dbReference>
<keyword evidence="5 11" id="KW-0547">Nucleotide-binding</keyword>
<evidence type="ECO:0000256" key="9">
    <source>
        <dbReference type="ARBA" id="ARBA00022975"/>
    </source>
</evidence>
<feature type="binding site" evidence="11">
    <location>
        <begin position="382"/>
        <end position="385"/>
    </location>
    <ligand>
        <name>L-glutamine</name>
        <dbReference type="ChEBI" id="CHEBI:58359"/>
    </ligand>
</feature>
<reference evidence="14" key="1">
    <citation type="journal article" date="2020" name="mSystems">
        <title>Genome- and Community-Level Interaction Insights into Carbon Utilization and Element Cycling Functions of Hydrothermarchaeota in Hydrothermal Sediment.</title>
        <authorList>
            <person name="Zhou Z."/>
            <person name="Liu Y."/>
            <person name="Xu W."/>
            <person name="Pan J."/>
            <person name="Luo Z.H."/>
            <person name="Li M."/>
        </authorList>
    </citation>
    <scope>NUCLEOTIDE SEQUENCE [LARGE SCALE GENOMIC DNA]</scope>
    <source>
        <strain evidence="14">SpSt-456</strain>
    </source>
</reference>
<feature type="binding site" evidence="11">
    <location>
        <position position="354"/>
    </location>
    <ligand>
        <name>L-glutamine</name>
        <dbReference type="ChEBI" id="CHEBI:58359"/>
    </ligand>
</feature>
<feature type="binding site" evidence="11">
    <location>
        <position position="15"/>
    </location>
    <ligand>
        <name>UTP</name>
        <dbReference type="ChEBI" id="CHEBI:46398"/>
    </ligand>
</feature>
<feature type="region of interest" description="Amidoligase domain" evidence="11">
    <location>
        <begin position="1"/>
        <end position="267"/>
    </location>
</feature>
<dbReference type="NCBIfam" id="TIGR00337">
    <property type="entry name" value="PyrG"/>
    <property type="match status" value="1"/>
</dbReference>
<evidence type="ECO:0000256" key="8">
    <source>
        <dbReference type="ARBA" id="ARBA00022962"/>
    </source>
</evidence>
<dbReference type="Pfam" id="PF06418">
    <property type="entry name" value="CTP_synth_N"/>
    <property type="match status" value="1"/>
</dbReference>
<evidence type="ECO:0000256" key="6">
    <source>
        <dbReference type="ARBA" id="ARBA00022840"/>
    </source>
</evidence>
<evidence type="ECO:0000259" key="13">
    <source>
        <dbReference type="Pfam" id="PF06418"/>
    </source>
</evidence>
<feature type="binding site" evidence="11">
    <location>
        <begin position="240"/>
        <end position="242"/>
    </location>
    <ligand>
        <name>ATP</name>
        <dbReference type="ChEBI" id="CHEBI:30616"/>
    </ligand>
</feature>
<evidence type="ECO:0000256" key="1">
    <source>
        <dbReference type="ARBA" id="ARBA00005171"/>
    </source>
</evidence>
<dbReference type="Gene3D" id="3.40.50.300">
    <property type="entry name" value="P-loop containing nucleotide triphosphate hydrolases"/>
    <property type="match status" value="1"/>
</dbReference>
<comment type="subunit">
    <text evidence="11">Homotetramer.</text>
</comment>
<feature type="binding site" evidence="11">
    <location>
        <position position="73"/>
    </location>
    <ligand>
        <name>ATP</name>
        <dbReference type="ChEBI" id="CHEBI:30616"/>
    </ligand>
</feature>
<keyword evidence="6 11" id="KW-0067">ATP-binding</keyword>
<evidence type="ECO:0000256" key="5">
    <source>
        <dbReference type="ARBA" id="ARBA00022741"/>
    </source>
</evidence>
<dbReference type="AlphaFoldDB" id="A0A832A0Z3"/>
<dbReference type="EMBL" id="DSTK01000022">
    <property type="protein sequence ID" value="HFK97185.1"/>
    <property type="molecule type" value="Genomic_DNA"/>
</dbReference>
<dbReference type="GO" id="GO:0003883">
    <property type="term" value="F:CTP synthase activity"/>
    <property type="evidence" value="ECO:0007669"/>
    <property type="project" value="UniProtKB-UniRule"/>
</dbReference>
<dbReference type="InterPro" id="IPR029062">
    <property type="entry name" value="Class_I_gatase-like"/>
</dbReference>
<dbReference type="GO" id="GO:0042802">
    <property type="term" value="F:identical protein binding"/>
    <property type="evidence" value="ECO:0007669"/>
    <property type="project" value="TreeGrafter"/>
</dbReference>
<dbReference type="GO" id="GO:0097268">
    <property type="term" value="C:cytoophidium"/>
    <property type="evidence" value="ECO:0007669"/>
    <property type="project" value="UniProtKB-ARBA"/>
</dbReference>
<dbReference type="SUPFAM" id="SSF52317">
    <property type="entry name" value="Class I glutamine amidotransferase-like"/>
    <property type="match status" value="1"/>
</dbReference>
<feature type="binding site" evidence="11">
    <location>
        <position position="73"/>
    </location>
    <ligand>
        <name>Mg(2+)</name>
        <dbReference type="ChEBI" id="CHEBI:18420"/>
    </ligand>
</feature>
<comment type="catalytic activity">
    <reaction evidence="11">
        <text>UTP + NH4(+) + ATP = CTP + ADP + phosphate + 2 H(+)</text>
        <dbReference type="Rhea" id="RHEA:16597"/>
        <dbReference type="ChEBI" id="CHEBI:15378"/>
        <dbReference type="ChEBI" id="CHEBI:28938"/>
        <dbReference type="ChEBI" id="CHEBI:30616"/>
        <dbReference type="ChEBI" id="CHEBI:37563"/>
        <dbReference type="ChEBI" id="CHEBI:43474"/>
        <dbReference type="ChEBI" id="CHEBI:46398"/>
        <dbReference type="ChEBI" id="CHEBI:456216"/>
    </reaction>
</comment>
<feature type="binding site" evidence="11">
    <location>
        <begin position="188"/>
        <end position="193"/>
    </location>
    <ligand>
        <name>CTP</name>
        <dbReference type="ChEBI" id="CHEBI:37563"/>
        <note>allosteric inhibitor</note>
    </ligand>
</feature>
<dbReference type="SUPFAM" id="SSF52540">
    <property type="entry name" value="P-loop containing nucleoside triphosphate hydrolases"/>
    <property type="match status" value="1"/>
</dbReference>
<dbReference type="InterPro" id="IPR033828">
    <property type="entry name" value="GATase1_CTP_Synthase"/>
</dbReference>
<feature type="active site" evidence="11">
    <location>
        <position position="520"/>
    </location>
</feature>
<dbReference type="CDD" id="cd03113">
    <property type="entry name" value="CTPS_N"/>
    <property type="match status" value="1"/>
</dbReference>
<dbReference type="FunFam" id="3.40.50.300:FF:000009">
    <property type="entry name" value="CTP synthase"/>
    <property type="match status" value="1"/>
</dbReference>
<evidence type="ECO:0000313" key="14">
    <source>
        <dbReference type="EMBL" id="HFK97185.1"/>
    </source>
</evidence>
<dbReference type="PANTHER" id="PTHR11550:SF0">
    <property type="entry name" value="CTP SYNTHASE-RELATED"/>
    <property type="match status" value="1"/>
</dbReference>
<gene>
    <name evidence="11" type="primary">pyrG</name>
    <name evidence="14" type="ORF">ENS06_07655</name>
</gene>
<dbReference type="NCBIfam" id="NF003792">
    <property type="entry name" value="PRK05380.1"/>
    <property type="match status" value="1"/>
</dbReference>
<evidence type="ECO:0000256" key="10">
    <source>
        <dbReference type="ARBA" id="ARBA00047781"/>
    </source>
</evidence>
<protein>
    <recommendedName>
        <fullName evidence="11">CTP synthase</fullName>
        <ecNumber evidence="11">6.3.4.2</ecNumber>
    </recommendedName>
    <alternativeName>
        <fullName evidence="11">Cytidine 5'-triphosphate synthase</fullName>
    </alternativeName>
    <alternativeName>
        <fullName evidence="11">Cytidine triphosphate synthetase</fullName>
        <shortName evidence="11">CTP synthetase</shortName>
        <shortName evidence="11">CTPS</shortName>
    </alternativeName>
    <alternativeName>
        <fullName evidence="11">UTP--ammonia ligase</fullName>
    </alternativeName>
</protein>
<comment type="activity regulation">
    <text evidence="11">Allosterically activated by GTP, when glutamine is the substrate; GTP has no effect on the reaction when ammonia is the substrate. The allosteric effector GTP functions by stabilizing the protein conformation that binds the tetrahedral intermediate(s) formed during glutamine hydrolysis. Inhibited by the product CTP, via allosteric rather than competitive inhibition.</text>
</comment>
<evidence type="ECO:0000256" key="3">
    <source>
        <dbReference type="ARBA" id="ARBA00022598"/>
    </source>
</evidence>